<dbReference type="SUPFAM" id="SSF52402">
    <property type="entry name" value="Adenine nucleotide alpha hydrolases-like"/>
    <property type="match status" value="1"/>
</dbReference>
<dbReference type="STRING" id="1844972.A7K91_20285"/>
<dbReference type="PANTHER" id="PTHR45569">
    <property type="entry name" value="SENSOR PROTEIN KDPD"/>
    <property type="match status" value="1"/>
</dbReference>
<name>A0A1A5YEM0_9BACL</name>
<keyword evidence="2" id="KW-1185">Reference proteome</keyword>
<dbReference type="OrthoDB" id="9806130at2"/>
<dbReference type="AlphaFoldDB" id="A0A1A5YEM0"/>
<proteinExistence type="predicted"/>
<gene>
    <name evidence="1" type="ORF">A7K91_20285</name>
</gene>
<protein>
    <recommendedName>
        <fullName evidence="3">UspA domain-containing protein</fullName>
    </recommendedName>
</protein>
<dbReference type="RefSeq" id="WP_068685441.1">
    <property type="nucleotide sequence ID" value="NZ_LYPA01000067.1"/>
</dbReference>
<dbReference type="GO" id="GO:0000155">
    <property type="term" value="F:phosphorelay sensor kinase activity"/>
    <property type="evidence" value="ECO:0007669"/>
    <property type="project" value="TreeGrafter"/>
</dbReference>
<dbReference type="Proteomes" id="UP000092024">
    <property type="component" value="Unassembled WGS sequence"/>
</dbReference>
<dbReference type="GO" id="GO:0005886">
    <property type="term" value="C:plasma membrane"/>
    <property type="evidence" value="ECO:0007669"/>
    <property type="project" value="TreeGrafter"/>
</dbReference>
<accession>A0A1A5YEM0</accession>
<reference evidence="1 2" key="1">
    <citation type="submission" date="2016-05" db="EMBL/GenBank/DDBJ databases">
        <title>Paenibacillus oryzae. sp. nov., isolated from the rice root.</title>
        <authorList>
            <person name="Zhang J."/>
            <person name="Zhang X."/>
        </authorList>
    </citation>
    <scope>NUCLEOTIDE SEQUENCE [LARGE SCALE GENOMIC DNA]</scope>
    <source>
        <strain evidence="1 2">1DrF-4</strain>
    </source>
</reference>
<dbReference type="EMBL" id="LYPA01000067">
    <property type="protein sequence ID" value="OBR64033.1"/>
    <property type="molecule type" value="Genomic_DNA"/>
</dbReference>
<evidence type="ECO:0000313" key="1">
    <source>
        <dbReference type="EMBL" id="OBR64033.1"/>
    </source>
</evidence>
<dbReference type="InterPro" id="IPR052023">
    <property type="entry name" value="Histidine_kinase_KdpD"/>
</dbReference>
<dbReference type="PANTHER" id="PTHR45569:SF1">
    <property type="entry name" value="SENSOR PROTEIN KDPD"/>
    <property type="match status" value="1"/>
</dbReference>
<sequence>MNNSEKIMVCINQPANADRLIRRGGHLATLLQCPLLILSVDDGSPNWITLAEQYKAILLTQFPRSSSITEIIADTAKQHDITQIILDCPDQTRWQIIWQGSFFSSLLKHIKDIDIHVVSATQS</sequence>
<evidence type="ECO:0000313" key="2">
    <source>
        <dbReference type="Proteomes" id="UP000092024"/>
    </source>
</evidence>
<organism evidence="1 2">
    <name type="scientific">Paenibacillus oryzae</name>
    <dbReference type="NCBI Taxonomy" id="1844972"/>
    <lineage>
        <taxon>Bacteria</taxon>
        <taxon>Bacillati</taxon>
        <taxon>Bacillota</taxon>
        <taxon>Bacilli</taxon>
        <taxon>Bacillales</taxon>
        <taxon>Paenibacillaceae</taxon>
        <taxon>Paenibacillus</taxon>
    </lineage>
</organism>
<evidence type="ECO:0008006" key="3">
    <source>
        <dbReference type="Google" id="ProtNLM"/>
    </source>
</evidence>
<comment type="caution">
    <text evidence="1">The sequence shown here is derived from an EMBL/GenBank/DDBJ whole genome shotgun (WGS) entry which is preliminary data.</text>
</comment>